<dbReference type="EMBL" id="JANRMS010000808">
    <property type="protein sequence ID" value="KAJ3534150.1"/>
    <property type="molecule type" value="Genomic_DNA"/>
</dbReference>
<organism evidence="1 2">
    <name type="scientific">Fusarium decemcellulare</name>
    <dbReference type="NCBI Taxonomy" id="57161"/>
    <lineage>
        <taxon>Eukaryota</taxon>
        <taxon>Fungi</taxon>
        <taxon>Dikarya</taxon>
        <taxon>Ascomycota</taxon>
        <taxon>Pezizomycotina</taxon>
        <taxon>Sordariomycetes</taxon>
        <taxon>Hypocreomycetidae</taxon>
        <taxon>Hypocreales</taxon>
        <taxon>Nectriaceae</taxon>
        <taxon>Fusarium</taxon>
        <taxon>Fusarium decemcellulare species complex</taxon>
    </lineage>
</organism>
<reference evidence="1" key="1">
    <citation type="submission" date="2022-08" db="EMBL/GenBank/DDBJ databases">
        <title>Genome Sequence of Fusarium decemcellulare.</title>
        <authorList>
            <person name="Buettner E."/>
        </authorList>
    </citation>
    <scope>NUCLEOTIDE SEQUENCE</scope>
    <source>
        <strain evidence="1">Babe19</strain>
    </source>
</reference>
<evidence type="ECO:0000313" key="1">
    <source>
        <dbReference type="EMBL" id="KAJ3534150.1"/>
    </source>
</evidence>
<dbReference type="Proteomes" id="UP001148629">
    <property type="component" value="Unassembled WGS sequence"/>
</dbReference>
<protein>
    <submittedName>
        <fullName evidence="1">Uncharacterized protein</fullName>
    </submittedName>
</protein>
<name>A0ACC1S8B8_9HYPO</name>
<keyword evidence="2" id="KW-1185">Reference proteome</keyword>
<proteinExistence type="predicted"/>
<comment type="caution">
    <text evidence="1">The sequence shown here is derived from an EMBL/GenBank/DDBJ whole genome shotgun (WGS) entry which is preliminary data.</text>
</comment>
<accession>A0ACC1S8B8</accession>
<sequence>MSRNRNKRKRRSVSLASNLARDDRPAPQPARRRRNKNRGQRRRNPPATDVEEPEVDEDGDVEAITQNLDNIEVALHSQETTQQRPQQRQRSNAKADKNKFARNKMFMIKKASRYDVQKLCSAVGDMYTHIRECAMELGMVKESEDDMDWQPEPTTPVYLVRMTEEASCYPDGTVNRPWEGLSLREA</sequence>
<evidence type="ECO:0000313" key="2">
    <source>
        <dbReference type="Proteomes" id="UP001148629"/>
    </source>
</evidence>
<gene>
    <name evidence="1" type="ORF">NM208_g7665</name>
</gene>